<dbReference type="InterPro" id="IPR050556">
    <property type="entry name" value="Type_II_TA_system_RNase"/>
</dbReference>
<dbReference type="GO" id="GO:0046872">
    <property type="term" value="F:metal ion binding"/>
    <property type="evidence" value="ECO:0007669"/>
    <property type="project" value="UniProtKB-KW"/>
</dbReference>
<evidence type="ECO:0000313" key="10">
    <source>
        <dbReference type="Proteomes" id="UP000245678"/>
    </source>
</evidence>
<organism evidence="9 10">
    <name type="scientific">Mucilaginibacter oryzae</name>
    <dbReference type="NCBI Taxonomy" id="468058"/>
    <lineage>
        <taxon>Bacteria</taxon>
        <taxon>Pseudomonadati</taxon>
        <taxon>Bacteroidota</taxon>
        <taxon>Sphingobacteriia</taxon>
        <taxon>Sphingobacteriales</taxon>
        <taxon>Sphingobacteriaceae</taxon>
        <taxon>Mucilaginibacter</taxon>
    </lineage>
</organism>
<name>A0A316H1M9_9SPHI</name>
<evidence type="ECO:0000256" key="7">
    <source>
        <dbReference type="ARBA" id="ARBA00038093"/>
    </source>
</evidence>
<protein>
    <recommendedName>
        <fullName evidence="8">PIN domain-containing protein</fullName>
    </recommendedName>
</protein>
<dbReference type="PANTHER" id="PTHR33653">
    <property type="entry name" value="RIBONUCLEASE VAPC2"/>
    <property type="match status" value="1"/>
</dbReference>
<dbReference type="RefSeq" id="WP_022832719.1">
    <property type="nucleotide sequence ID" value="NZ_QGHA01000010.1"/>
</dbReference>
<comment type="cofactor">
    <cofactor evidence="1">
        <name>Mg(2+)</name>
        <dbReference type="ChEBI" id="CHEBI:18420"/>
    </cofactor>
</comment>
<reference evidence="9 10" key="1">
    <citation type="submission" date="2018-05" db="EMBL/GenBank/DDBJ databases">
        <title>Genomic Encyclopedia of Archaeal and Bacterial Type Strains, Phase II (KMG-II): from individual species to whole genera.</title>
        <authorList>
            <person name="Goeker M."/>
        </authorList>
    </citation>
    <scope>NUCLEOTIDE SEQUENCE [LARGE SCALE GENOMIC DNA]</scope>
    <source>
        <strain evidence="9 10">DSM 19975</strain>
    </source>
</reference>
<dbReference type="Pfam" id="PF01850">
    <property type="entry name" value="PIN"/>
    <property type="match status" value="1"/>
</dbReference>
<keyword evidence="4" id="KW-0479">Metal-binding</keyword>
<comment type="similarity">
    <text evidence="7">Belongs to the PINc/VapC protein family.</text>
</comment>
<dbReference type="Gene3D" id="3.40.50.1010">
    <property type="entry name" value="5'-nuclease"/>
    <property type="match status" value="1"/>
</dbReference>
<feature type="domain" description="PIN" evidence="8">
    <location>
        <begin position="6"/>
        <end position="120"/>
    </location>
</feature>
<evidence type="ECO:0000259" key="8">
    <source>
        <dbReference type="Pfam" id="PF01850"/>
    </source>
</evidence>
<evidence type="ECO:0000256" key="2">
    <source>
        <dbReference type="ARBA" id="ARBA00022649"/>
    </source>
</evidence>
<proteinExistence type="inferred from homology"/>
<dbReference type="AlphaFoldDB" id="A0A316H1M9"/>
<dbReference type="InterPro" id="IPR002716">
    <property type="entry name" value="PIN_dom"/>
</dbReference>
<sequence>MGIKYLWDSNTVIYFLQKLFPSNAEKVIDDLLVDSIPAISAITEIELLCWKTTSSTDLQLVNDFIANVTIIELENAIKLKTAEIRKTTKIKLPDAIIAATALIHNLTLVTRNVKDFDRINGLKAINPWQ</sequence>
<gene>
    <name evidence="9" type="ORF">LX99_04142</name>
</gene>
<evidence type="ECO:0000256" key="3">
    <source>
        <dbReference type="ARBA" id="ARBA00022722"/>
    </source>
</evidence>
<keyword evidence="6" id="KW-0460">Magnesium</keyword>
<evidence type="ECO:0000256" key="5">
    <source>
        <dbReference type="ARBA" id="ARBA00022801"/>
    </source>
</evidence>
<dbReference type="InterPro" id="IPR029060">
    <property type="entry name" value="PIN-like_dom_sf"/>
</dbReference>
<evidence type="ECO:0000256" key="1">
    <source>
        <dbReference type="ARBA" id="ARBA00001946"/>
    </source>
</evidence>
<dbReference type="GO" id="GO:0016787">
    <property type="term" value="F:hydrolase activity"/>
    <property type="evidence" value="ECO:0007669"/>
    <property type="project" value="UniProtKB-KW"/>
</dbReference>
<dbReference type="SUPFAM" id="SSF88723">
    <property type="entry name" value="PIN domain-like"/>
    <property type="match status" value="1"/>
</dbReference>
<dbReference type="GO" id="GO:0004518">
    <property type="term" value="F:nuclease activity"/>
    <property type="evidence" value="ECO:0007669"/>
    <property type="project" value="UniProtKB-KW"/>
</dbReference>
<dbReference type="EMBL" id="QGHA01000010">
    <property type="protein sequence ID" value="PWK73757.1"/>
    <property type="molecule type" value="Genomic_DNA"/>
</dbReference>
<keyword evidence="3" id="KW-0540">Nuclease</keyword>
<dbReference type="PANTHER" id="PTHR33653:SF1">
    <property type="entry name" value="RIBONUCLEASE VAPC2"/>
    <property type="match status" value="1"/>
</dbReference>
<dbReference type="Proteomes" id="UP000245678">
    <property type="component" value="Unassembled WGS sequence"/>
</dbReference>
<evidence type="ECO:0000313" key="9">
    <source>
        <dbReference type="EMBL" id="PWK73757.1"/>
    </source>
</evidence>
<keyword evidence="10" id="KW-1185">Reference proteome</keyword>
<evidence type="ECO:0000256" key="4">
    <source>
        <dbReference type="ARBA" id="ARBA00022723"/>
    </source>
</evidence>
<dbReference type="CDD" id="cd18738">
    <property type="entry name" value="PIN_VapC4-5_FitB-like"/>
    <property type="match status" value="1"/>
</dbReference>
<comment type="caution">
    <text evidence="9">The sequence shown here is derived from an EMBL/GenBank/DDBJ whole genome shotgun (WGS) entry which is preliminary data.</text>
</comment>
<keyword evidence="5" id="KW-0378">Hydrolase</keyword>
<keyword evidence="2" id="KW-1277">Toxin-antitoxin system</keyword>
<accession>A0A316H1M9</accession>
<evidence type="ECO:0000256" key="6">
    <source>
        <dbReference type="ARBA" id="ARBA00022842"/>
    </source>
</evidence>